<dbReference type="GO" id="GO:0003676">
    <property type="term" value="F:nucleic acid binding"/>
    <property type="evidence" value="ECO:0007669"/>
    <property type="project" value="InterPro"/>
</dbReference>
<keyword evidence="9" id="KW-1185">Reference proteome</keyword>
<evidence type="ECO:0000256" key="4">
    <source>
        <dbReference type="SAM" id="Coils"/>
    </source>
</evidence>
<feature type="domain" description="Integrase zinc-binding" evidence="7">
    <location>
        <begin position="1172"/>
        <end position="1228"/>
    </location>
</feature>
<evidence type="ECO:0008006" key="10">
    <source>
        <dbReference type="Google" id="ProtNLM"/>
    </source>
</evidence>
<dbReference type="CDD" id="cd00303">
    <property type="entry name" value="retropepsin_like"/>
    <property type="match status" value="1"/>
</dbReference>
<name>A0A2Z6P0P4_TRISU</name>
<dbReference type="PANTHER" id="PTHR32108">
    <property type="entry name" value="DNA-DIRECTED RNA POLYMERASE SUBUNIT ALPHA"/>
    <property type="match status" value="1"/>
</dbReference>
<dbReference type="GO" id="GO:0006508">
    <property type="term" value="P:proteolysis"/>
    <property type="evidence" value="ECO:0007669"/>
    <property type="project" value="InterPro"/>
</dbReference>
<dbReference type="InterPro" id="IPR005162">
    <property type="entry name" value="Retrotrans_gag_dom"/>
</dbReference>
<dbReference type="InterPro" id="IPR021109">
    <property type="entry name" value="Peptidase_aspartic_dom_sf"/>
</dbReference>
<dbReference type="Pfam" id="PF03732">
    <property type="entry name" value="Retrotrans_gag"/>
    <property type="match status" value="1"/>
</dbReference>
<feature type="compositionally biased region" description="Low complexity" evidence="5">
    <location>
        <begin position="406"/>
        <end position="441"/>
    </location>
</feature>
<dbReference type="SUPFAM" id="SSF50630">
    <property type="entry name" value="Acid proteases"/>
    <property type="match status" value="1"/>
</dbReference>
<protein>
    <recommendedName>
        <fullName evidence="10">Retrotransposon gag domain-containing protein</fullName>
    </recommendedName>
</protein>
<feature type="coiled-coil region" evidence="4">
    <location>
        <begin position="1"/>
        <end position="28"/>
    </location>
</feature>
<dbReference type="OrthoDB" id="1750196at2759"/>
<keyword evidence="2" id="KW-0548">Nucleotidyltransferase</keyword>
<dbReference type="PANTHER" id="PTHR32108:SF9">
    <property type="entry name" value="REVERSE TRANSCRIPTASE RNASE H-LIKE DOMAIN-CONTAINING PROTEIN"/>
    <property type="match status" value="1"/>
</dbReference>
<dbReference type="InterPro" id="IPR036397">
    <property type="entry name" value="RNaseH_sf"/>
</dbReference>
<evidence type="ECO:0000256" key="3">
    <source>
        <dbReference type="ARBA" id="ARBA00022918"/>
    </source>
</evidence>
<dbReference type="InterPro" id="IPR012337">
    <property type="entry name" value="RNaseH-like_sf"/>
</dbReference>
<dbReference type="InterPro" id="IPR041588">
    <property type="entry name" value="Integrase_H2C2"/>
</dbReference>
<evidence type="ECO:0000256" key="1">
    <source>
        <dbReference type="ARBA" id="ARBA00022679"/>
    </source>
</evidence>
<dbReference type="SUPFAM" id="SSF53098">
    <property type="entry name" value="Ribonuclease H-like"/>
    <property type="match status" value="1"/>
</dbReference>
<dbReference type="EMBL" id="DF974670">
    <property type="protein sequence ID" value="GAU49988.1"/>
    <property type="molecule type" value="Genomic_DNA"/>
</dbReference>
<sequence length="1455" mass="163299">MDALEQENAQLQEQVTTFRAELDRVNALVEALVAAQNRPPTPQAPVISEIVSTPIPTTHGSTPQQNMPEGYPWGMPLNFNGGGHPGATEIPTPTIQHAIPVPRSGTPLPQIPVPVSQPTTVVTNPLIHVTPHDNEPIYHAENVTGYSQMDEILEKFDDMQREIKALRGKDLFGKNAHDLCLVPNVQIPAKFKVPDFEKYKGNTCPQSHLVMYARKMSTQTDNDQLLIHYFQDNLTGAALKWYMSLDGVKIRTFNDLGEAFVRQYKYNLDMAPNRDQLQAMSQKDKETFKEYAQRWREVAAQVNSLEDEDEMARIFLNTLSPFYYERMVASSTNDFTELVNIGVRLEEGVRQGRLVKENVPTNSVKKFGNNFQRKKEQEVSMVARGRPQQRYTGYQHVATVSQSPGYRPQFQQRPQQQYQQPYQQQYQQQIPPQYAQQNRAQRPPPQFDPIPMKYAELLPALLGKNLVQTRPPPPVLENLPRWYRADLSCAFHQGAPSHDIEHCFALKSEVQRLIRANVLSFKDVNPNVQANPLPNHGAASVNMVFGCPGKFQVFDIRHIREPLVQTHKSLCKLFFFKHDHEACPICPNNPRGCQQVRNDIQSMLDRRELQITYKRNEDEDPNDGNGEVFVVMPEFDIPERMEVTYNSQQSIVTPLVISLPGPMPYISEKAIPYKYNARMIENGHEVPIPALPPSVNIAEVSRVTRIGRGFLSMVQKKSEDLVSKEVREESRVLSPDLNNSKGQSSGTRPDSDFDEILELIKKSEYKVVDQLMQTPSRISVLSLLLNSGAHREALMKVLDQAFVDHDVSIGQFGGIVGNITACNNLSFSDEELPEGGRNHNLALNISMNCNSDALSNVLVDTGSSLNVMPKATHARLSYQGAPMRHSGVVVKDFDGSKKPVIGEVDLPMMIGPHLFQITFQVMDIQAAYSCLLGRPWIHDAGAVTSTLHQKLKFVKNGKLVIVGGEQALLVSHLLSFSFISSSEVDGTQFQGLSLDDKNTKKNVASISSFRDAQEVVQNGAGFIHPPLPEVNVIIEDDSNVGGMHFQSLSLNNKHTKKNVASISSLRDAQEVVRNGLFTGWGQVLTQPENKFREGLGFSPPSAKAASPNAATKPIEDIFYSAGFIHLPSPEVNVITEDGTEEDLPSFVTRGVVCHNWIAVDVPSVTHLSKCVDKLEAEMLMNEVHEGSFGTHSNGHAMAKKMLRAGYYWMTMESDCCKHVRRCHKCQIYADKIHVPPTLLNVLSSPWPFSMWGIDMIGMIEPKASNGHRFILVAIDYFPKWVEAASYVNVTRQVRPKMTGAVEAANKNIKKIVQKMVVTYKDWHEMLPFALHGYRTSVRTSTGATPFSLVYGMEAVLPVEVEIPSMRVLMEAKLSEAEWCQSRYDQLNLIEEKRMTALSHGQLYQKRMKQAFDRKVRPRPYVVKRAFSGGAMTLATVDGDELPHPVNADAVKKYFV</sequence>
<keyword evidence="3" id="KW-0695">RNA-directed DNA polymerase</keyword>
<keyword evidence="4" id="KW-0175">Coiled coil</keyword>
<evidence type="ECO:0000259" key="7">
    <source>
        <dbReference type="Pfam" id="PF17921"/>
    </source>
</evidence>
<evidence type="ECO:0000256" key="2">
    <source>
        <dbReference type="ARBA" id="ARBA00022695"/>
    </source>
</evidence>
<dbReference type="InterPro" id="IPR001969">
    <property type="entry name" value="Aspartic_peptidase_AS"/>
</dbReference>
<dbReference type="Gene3D" id="1.10.340.70">
    <property type="match status" value="1"/>
</dbReference>
<proteinExistence type="predicted"/>
<reference evidence="9" key="1">
    <citation type="journal article" date="2017" name="Front. Plant Sci.">
        <title>Climate Clever Clovers: New Paradigm to Reduce the Environmental Footprint of Ruminants by Breeding Low Methanogenic Forages Utilizing Haplotype Variation.</title>
        <authorList>
            <person name="Kaur P."/>
            <person name="Appels R."/>
            <person name="Bayer P.E."/>
            <person name="Keeble-Gagnere G."/>
            <person name="Wang J."/>
            <person name="Hirakawa H."/>
            <person name="Shirasawa K."/>
            <person name="Vercoe P."/>
            <person name="Stefanova K."/>
            <person name="Durmic Z."/>
            <person name="Nichols P."/>
            <person name="Revell C."/>
            <person name="Isobe S.N."/>
            <person name="Edwards D."/>
            <person name="Erskine W."/>
        </authorList>
    </citation>
    <scope>NUCLEOTIDE SEQUENCE [LARGE SCALE GENOMIC DNA]</scope>
    <source>
        <strain evidence="9">cv. Daliak</strain>
    </source>
</reference>
<evidence type="ECO:0000313" key="8">
    <source>
        <dbReference type="EMBL" id="GAU49988.1"/>
    </source>
</evidence>
<dbReference type="Gene3D" id="3.30.420.10">
    <property type="entry name" value="Ribonuclease H-like superfamily/Ribonuclease H"/>
    <property type="match status" value="2"/>
</dbReference>
<dbReference type="Pfam" id="PF17921">
    <property type="entry name" value="Integrase_H2C2"/>
    <property type="match status" value="1"/>
</dbReference>
<feature type="domain" description="Retrotransposon gag" evidence="6">
    <location>
        <begin position="230"/>
        <end position="320"/>
    </location>
</feature>
<dbReference type="GO" id="GO:0003964">
    <property type="term" value="F:RNA-directed DNA polymerase activity"/>
    <property type="evidence" value="ECO:0007669"/>
    <property type="project" value="UniProtKB-KW"/>
</dbReference>
<feature type="region of interest" description="Disordered" evidence="5">
    <location>
        <begin position="404"/>
        <end position="447"/>
    </location>
</feature>
<evidence type="ECO:0000313" key="9">
    <source>
        <dbReference type="Proteomes" id="UP000242715"/>
    </source>
</evidence>
<dbReference type="Proteomes" id="UP000242715">
    <property type="component" value="Unassembled WGS sequence"/>
</dbReference>
<organism evidence="8 9">
    <name type="scientific">Trifolium subterraneum</name>
    <name type="common">Subterranean clover</name>
    <dbReference type="NCBI Taxonomy" id="3900"/>
    <lineage>
        <taxon>Eukaryota</taxon>
        <taxon>Viridiplantae</taxon>
        <taxon>Streptophyta</taxon>
        <taxon>Embryophyta</taxon>
        <taxon>Tracheophyta</taxon>
        <taxon>Spermatophyta</taxon>
        <taxon>Magnoliopsida</taxon>
        <taxon>eudicotyledons</taxon>
        <taxon>Gunneridae</taxon>
        <taxon>Pentapetalae</taxon>
        <taxon>rosids</taxon>
        <taxon>fabids</taxon>
        <taxon>Fabales</taxon>
        <taxon>Fabaceae</taxon>
        <taxon>Papilionoideae</taxon>
        <taxon>50 kb inversion clade</taxon>
        <taxon>NPAAA clade</taxon>
        <taxon>Hologalegina</taxon>
        <taxon>IRL clade</taxon>
        <taxon>Trifolieae</taxon>
        <taxon>Trifolium</taxon>
    </lineage>
</organism>
<dbReference type="GO" id="GO:0004190">
    <property type="term" value="F:aspartic-type endopeptidase activity"/>
    <property type="evidence" value="ECO:0007669"/>
    <property type="project" value="InterPro"/>
</dbReference>
<accession>A0A2Z6P0P4</accession>
<keyword evidence="1" id="KW-0808">Transferase</keyword>
<dbReference type="PROSITE" id="PS00141">
    <property type="entry name" value="ASP_PROTEASE"/>
    <property type="match status" value="1"/>
</dbReference>
<evidence type="ECO:0000256" key="5">
    <source>
        <dbReference type="SAM" id="MobiDB-lite"/>
    </source>
</evidence>
<dbReference type="Gene3D" id="2.40.70.10">
    <property type="entry name" value="Acid Proteases"/>
    <property type="match status" value="1"/>
</dbReference>
<gene>
    <name evidence="8" type="ORF">TSUD_272890</name>
</gene>
<evidence type="ECO:0000259" key="6">
    <source>
        <dbReference type="Pfam" id="PF03732"/>
    </source>
</evidence>